<evidence type="ECO:0000256" key="1">
    <source>
        <dbReference type="SAM" id="MobiDB-lite"/>
    </source>
</evidence>
<keyword evidence="3" id="KW-1185">Reference proteome</keyword>
<feature type="region of interest" description="Disordered" evidence="1">
    <location>
        <begin position="1"/>
        <end position="38"/>
    </location>
</feature>
<dbReference type="KEGG" id="gdi:GDI1544"/>
<reference evidence="2 3" key="1">
    <citation type="journal article" date="2009" name="BMC Genomics">
        <title>Complete genome sequence of the sugarcane nitrogen-fixing endophyte Gluconacetobacter diazotrophicus Pal5.</title>
        <authorList>
            <person name="Bertalan M."/>
            <person name="Albano R."/>
            <person name="Padua V."/>
            <person name="Rouws L."/>
            <person name="Rojas C."/>
            <person name="Hemerly A."/>
            <person name="Teixeira K."/>
            <person name="Schwab S."/>
            <person name="Araujo J."/>
            <person name="Oliveira A."/>
            <person name="Franca L."/>
            <person name="Magalhaes V."/>
            <person name="Alqueres S."/>
            <person name="Cardoso A."/>
            <person name="Almeida W."/>
            <person name="Loureiro M.M."/>
            <person name="Nogueira E."/>
            <person name="Cidade D."/>
            <person name="Oliveira D."/>
            <person name="Simao T."/>
            <person name="Macedo J."/>
            <person name="Valadao A."/>
            <person name="Dreschsel M."/>
            <person name="Freitas F."/>
            <person name="Vidal M."/>
            <person name="Guedes H."/>
            <person name="Rodrigues E."/>
            <person name="Meneses C."/>
            <person name="Brioso P."/>
            <person name="Pozzer L."/>
            <person name="Figueiredo D."/>
            <person name="Montano H."/>
            <person name="Junior J."/>
            <person name="Filho G."/>
            <person name="Flores V."/>
            <person name="Ferreira B."/>
            <person name="Branco A."/>
            <person name="Gonzalez P."/>
            <person name="Guillobel H."/>
            <person name="Lemos M."/>
            <person name="Seibel L."/>
            <person name="Macedo J."/>
            <person name="Alves-Ferreira M."/>
            <person name="Sachetto-Martins G."/>
            <person name="Coelho A."/>
            <person name="Santos E."/>
            <person name="Amaral G."/>
            <person name="Neves A."/>
            <person name="Pacheco A.B."/>
            <person name="Carvalho D."/>
            <person name="Lery L."/>
            <person name="Bisch P."/>
            <person name="Rossle S.C."/>
            <person name="Urmenyi T."/>
            <person name="Kruger W.V."/>
            <person name="Martins O."/>
            <person name="Baldani J.I."/>
            <person name="Ferreira P.C."/>
        </authorList>
    </citation>
    <scope>NUCLEOTIDE SEQUENCE [LARGE SCALE GENOMIC DNA]</scope>
    <source>
        <strain evidence="3">ATCC 49037 / DSM 5601 / CCUG 37298 / CIP 103539 / LMG 7603 / PAl5</strain>
    </source>
</reference>
<evidence type="ECO:0000313" key="2">
    <source>
        <dbReference type="EMBL" id="CAP55487.1"/>
    </source>
</evidence>
<dbReference type="Proteomes" id="UP000001176">
    <property type="component" value="Chromosome"/>
</dbReference>
<name>A9HGE3_GLUDA</name>
<accession>A9HGE3</accession>
<gene>
    <name evidence="2" type="ordered locus">GDI1544</name>
</gene>
<proteinExistence type="predicted"/>
<sequence length="72" mass="7675">MNTSKSCAGRDRNRHPRMTGDRQTGDTSGDDDQSVSLRSSRIRAARSAHADGVQDAGKLVSLNAGVVHRNGI</sequence>
<evidence type="ECO:0000313" key="3">
    <source>
        <dbReference type="Proteomes" id="UP000001176"/>
    </source>
</evidence>
<protein>
    <submittedName>
        <fullName evidence="2">Uncharacterized protein</fullName>
    </submittedName>
</protein>
<dbReference type="EMBL" id="AM889285">
    <property type="protein sequence ID" value="CAP55487.1"/>
    <property type="molecule type" value="Genomic_DNA"/>
</dbReference>
<dbReference type="AlphaFoldDB" id="A9HGE3"/>
<organism evidence="2 3">
    <name type="scientific">Gluconacetobacter diazotrophicus (strain ATCC 49037 / DSM 5601 / CCUG 37298 / CIP 103539 / LMG 7603 / PAl5)</name>
    <dbReference type="NCBI Taxonomy" id="272568"/>
    <lineage>
        <taxon>Bacteria</taxon>
        <taxon>Pseudomonadati</taxon>
        <taxon>Pseudomonadota</taxon>
        <taxon>Alphaproteobacteria</taxon>
        <taxon>Acetobacterales</taxon>
        <taxon>Acetobacteraceae</taxon>
        <taxon>Gluconacetobacter</taxon>
    </lineage>
</organism>